<dbReference type="EMBL" id="MKEK01000001">
    <property type="protein sequence ID" value="OEY69811.1"/>
    <property type="molecule type" value="Genomic_DNA"/>
</dbReference>
<evidence type="ECO:0000313" key="2">
    <source>
        <dbReference type="Proteomes" id="UP000242258"/>
    </source>
</evidence>
<dbReference type="GO" id="GO:0005737">
    <property type="term" value="C:cytoplasm"/>
    <property type="evidence" value="ECO:0007669"/>
    <property type="project" value="InterPro"/>
</dbReference>
<proteinExistence type="predicted"/>
<accession>A0A1E7Q6S9</accession>
<dbReference type="STRING" id="1628148.BI198_09740"/>
<dbReference type="OrthoDB" id="5770719at2"/>
<dbReference type="AlphaFoldDB" id="A0A1E7Q6S9"/>
<dbReference type="Proteomes" id="UP000242258">
    <property type="component" value="Unassembled WGS sequence"/>
</dbReference>
<evidence type="ECO:0000313" key="1">
    <source>
        <dbReference type="EMBL" id="OEY69811.1"/>
    </source>
</evidence>
<dbReference type="InterPro" id="IPR007215">
    <property type="entry name" value="Sulphur_relay_TusB/DsrH"/>
</dbReference>
<dbReference type="Gene3D" id="3.40.1260.10">
    <property type="entry name" value="DsrEFH-like"/>
    <property type="match status" value="1"/>
</dbReference>
<dbReference type="GO" id="GO:0002143">
    <property type="term" value="P:tRNA wobble position uridine thiolation"/>
    <property type="evidence" value="ECO:0007669"/>
    <property type="project" value="InterPro"/>
</dbReference>
<dbReference type="RefSeq" id="WP_070049381.1">
    <property type="nucleotide sequence ID" value="NZ_CBCSDO010000004.1"/>
</dbReference>
<comment type="caution">
    <text evidence="1">The sequence shown here is derived from an EMBL/GenBank/DDBJ whole genome shotgun (WGS) entry which is preliminary data.</text>
</comment>
<keyword evidence="2" id="KW-1185">Reference proteome</keyword>
<dbReference type="InterPro" id="IPR027396">
    <property type="entry name" value="DsrEFH-like"/>
</dbReference>
<dbReference type="SUPFAM" id="SSF75169">
    <property type="entry name" value="DsrEFH-like"/>
    <property type="match status" value="1"/>
</dbReference>
<sequence>MKLITLTCASISPIKNSLELKLLCLATDAILLRQDAVYLLKRPDLTWPTTQLYALDIDLQARNIQATANPNVTIISAAQWVELTIEASQNILWQQG</sequence>
<protein>
    <recommendedName>
        <fullName evidence="3">Sulfur relay protein DsrH</fullName>
    </recommendedName>
</protein>
<name>A0A1E7Q6S9_9GAMM</name>
<evidence type="ECO:0008006" key="3">
    <source>
        <dbReference type="Google" id="ProtNLM"/>
    </source>
</evidence>
<dbReference type="Pfam" id="PF04077">
    <property type="entry name" value="DsrH"/>
    <property type="match status" value="1"/>
</dbReference>
<reference evidence="2" key="1">
    <citation type="submission" date="2016-09" db="EMBL/GenBank/DDBJ databases">
        <authorList>
            <person name="Wan X."/>
            <person name="Hou S."/>
        </authorList>
    </citation>
    <scope>NUCLEOTIDE SEQUENCE [LARGE SCALE GENOMIC DNA]</scope>
    <source>
        <strain evidence="2">KH87</strain>
    </source>
</reference>
<gene>
    <name evidence="1" type="ORF">BI198_09740</name>
</gene>
<organism evidence="1 2">
    <name type="scientific">Rheinheimera salexigens</name>
    <dbReference type="NCBI Taxonomy" id="1628148"/>
    <lineage>
        <taxon>Bacteria</taxon>
        <taxon>Pseudomonadati</taxon>
        <taxon>Pseudomonadota</taxon>
        <taxon>Gammaproteobacteria</taxon>
        <taxon>Chromatiales</taxon>
        <taxon>Chromatiaceae</taxon>
        <taxon>Rheinheimera</taxon>
    </lineage>
</organism>